<dbReference type="OrthoDB" id="1261592at2"/>
<organism evidence="2 3">
    <name type="scientific">Chryseobacterium takakiae</name>
    <dbReference type="NCBI Taxonomy" id="1302685"/>
    <lineage>
        <taxon>Bacteria</taxon>
        <taxon>Pseudomonadati</taxon>
        <taxon>Bacteroidota</taxon>
        <taxon>Flavobacteriia</taxon>
        <taxon>Flavobacteriales</taxon>
        <taxon>Weeksellaceae</taxon>
        <taxon>Chryseobacterium group</taxon>
        <taxon>Chryseobacterium</taxon>
    </lineage>
</organism>
<keyword evidence="1" id="KW-0472">Membrane</keyword>
<dbReference type="AlphaFoldDB" id="A0A1M4Y854"/>
<dbReference type="RefSeq" id="WP_072884835.1">
    <property type="nucleotide sequence ID" value="NZ_FQVO01000007.1"/>
</dbReference>
<dbReference type="Proteomes" id="UP000184236">
    <property type="component" value="Unassembled WGS sequence"/>
</dbReference>
<dbReference type="EMBL" id="FQVO01000007">
    <property type="protein sequence ID" value="SHF01859.1"/>
    <property type="molecule type" value="Genomic_DNA"/>
</dbReference>
<keyword evidence="3" id="KW-1185">Reference proteome</keyword>
<gene>
    <name evidence="2" type="ORF">SAMN05444408_107176</name>
</gene>
<reference evidence="3" key="1">
    <citation type="submission" date="2016-11" db="EMBL/GenBank/DDBJ databases">
        <authorList>
            <person name="Varghese N."/>
            <person name="Submissions S."/>
        </authorList>
    </citation>
    <scope>NUCLEOTIDE SEQUENCE [LARGE SCALE GENOMIC DNA]</scope>
    <source>
        <strain evidence="3">DSM 26898</strain>
    </source>
</reference>
<dbReference type="STRING" id="1302685.SAMN05444408_107176"/>
<evidence type="ECO:0000313" key="3">
    <source>
        <dbReference type="Proteomes" id="UP000184236"/>
    </source>
</evidence>
<keyword evidence="1" id="KW-0812">Transmembrane</keyword>
<evidence type="ECO:0000256" key="1">
    <source>
        <dbReference type="SAM" id="Phobius"/>
    </source>
</evidence>
<accession>A0A1M4Y854</accession>
<proteinExistence type="predicted"/>
<protein>
    <submittedName>
        <fullName evidence="2">Uncharacterized protein</fullName>
    </submittedName>
</protein>
<feature type="transmembrane region" description="Helical" evidence="1">
    <location>
        <begin position="7"/>
        <end position="28"/>
    </location>
</feature>
<evidence type="ECO:0000313" key="2">
    <source>
        <dbReference type="EMBL" id="SHF01859.1"/>
    </source>
</evidence>
<name>A0A1M4Y854_9FLAO</name>
<keyword evidence="1" id="KW-1133">Transmembrane helix</keyword>
<sequence>MRSSKRKYFLGVLGLVLIFASIQIYFHFYPSNDENDLLFKKIRSKTIKSVIDRKSIDYSNHGATYIVYGNDSLPTHTGWNEKIQIGDSIIKAKGTLKLVIKNNWKIDTLDYESNIDEVLSTNF</sequence>